<gene>
    <name evidence="1" type="ORF">LS65_009720</name>
</gene>
<keyword evidence="2" id="KW-1185">Reference proteome</keyword>
<dbReference type="AlphaFoldDB" id="A0A4U8TE18"/>
<evidence type="ECO:0000313" key="1">
    <source>
        <dbReference type="EMBL" id="TLD98276.1"/>
    </source>
</evidence>
<evidence type="ECO:0000313" key="2">
    <source>
        <dbReference type="Proteomes" id="UP000029707"/>
    </source>
</evidence>
<proteinExistence type="predicted"/>
<name>A0A4U8TE18_9HELI</name>
<dbReference type="Proteomes" id="UP000029707">
    <property type="component" value="Unassembled WGS sequence"/>
</dbReference>
<reference evidence="1 2" key="1">
    <citation type="journal article" date="2014" name="Genome Announc.">
        <title>Draft genome sequences of eight enterohepatic helicobacter species isolated from both laboratory and wild rodents.</title>
        <authorList>
            <person name="Sheh A."/>
            <person name="Shen Z."/>
            <person name="Fox J.G."/>
        </authorList>
    </citation>
    <scope>NUCLEOTIDE SEQUENCE [LARGE SCALE GENOMIC DNA]</scope>
    <source>
        <strain evidence="1 2">MIT 01-6451</strain>
    </source>
</reference>
<feature type="non-terminal residue" evidence="1">
    <location>
        <position position="231"/>
    </location>
</feature>
<sequence>MSNTIKFQCHIQISSKKLLDEVKGKTLSFMTNSKTIDENGEVIFDCELQERDKHKSFPITIEDEEYIIVGTGQCNAIAHQKSTNPFCLTLNKDDEANIRHIRIYKEQDKVDLKKQEQIDIYTAQVEKREDTATQQTSTDDIHTSQTPLQENQNLIHLEAHLTSGKALKKDIHWAYYVKYRNEPLWEKSKIKKENLESLTFTQKSRESIEAEFEGKGYGHLKMALAEVIIES</sequence>
<comment type="caution">
    <text evidence="1">The sequence shown here is derived from an EMBL/GenBank/DDBJ whole genome shotgun (WGS) entry which is preliminary data.</text>
</comment>
<accession>A0A4U8TE18</accession>
<protein>
    <submittedName>
        <fullName evidence="1">Uncharacterized protein</fullName>
    </submittedName>
</protein>
<dbReference type="EMBL" id="JRMQ02000045">
    <property type="protein sequence ID" value="TLD98276.1"/>
    <property type="molecule type" value="Genomic_DNA"/>
</dbReference>
<organism evidence="1 2">
    <name type="scientific">Helicobacter japonicus</name>
    <dbReference type="NCBI Taxonomy" id="425400"/>
    <lineage>
        <taxon>Bacteria</taxon>
        <taxon>Pseudomonadati</taxon>
        <taxon>Campylobacterota</taxon>
        <taxon>Epsilonproteobacteria</taxon>
        <taxon>Campylobacterales</taxon>
        <taxon>Helicobacteraceae</taxon>
        <taxon>Helicobacter</taxon>
    </lineage>
</organism>